<dbReference type="RefSeq" id="WP_141291029.1">
    <property type="nucleotide sequence ID" value="NZ_BAAAEW010000003.1"/>
</dbReference>
<evidence type="ECO:0008006" key="3">
    <source>
        <dbReference type="Google" id="ProtNLM"/>
    </source>
</evidence>
<proteinExistence type="predicted"/>
<accession>A0ABP3URY2</accession>
<reference evidence="2" key="1">
    <citation type="journal article" date="2019" name="Int. J. Syst. Evol. Microbiol.">
        <title>The Global Catalogue of Microorganisms (GCM) 10K type strain sequencing project: providing services to taxonomists for standard genome sequencing and annotation.</title>
        <authorList>
            <consortium name="The Broad Institute Genomics Platform"/>
            <consortium name="The Broad Institute Genome Sequencing Center for Infectious Disease"/>
            <person name="Wu L."/>
            <person name="Ma J."/>
        </authorList>
    </citation>
    <scope>NUCLEOTIDE SEQUENCE [LARGE SCALE GENOMIC DNA]</scope>
    <source>
        <strain evidence="2">JCM 15503</strain>
    </source>
</reference>
<organism evidence="1 2">
    <name type="scientific">Ideonella azotifigens</name>
    <dbReference type="NCBI Taxonomy" id="513160"/>
    <lineage>
        <taxon>Bacteria</taxon>
        <taxon>Pseudomonadati</taxon>
        <taxon>Pseudomonadota</taxon>
        <taxon>Betaproteobacteria</taxon>
        <taxon>Burkholderiales</taxon>
        <taxon>Sphaerotilaceae</taxon>
        <taxon>Ideonella</taxon>
    </lineage>
</organism>
<sequence length="208" mass="22847">MNPPHLLRCRCGTVSGLLSHGERANRCVCYCKDCQAFAHFLGEPQRVLDPLGGSEVIATSPAWLRFTQGREALACMSLTEGGMLRWYTRCCRTAIGNTPRNHKFSYIGLLHSCLQSDPTHTLAASFGPLRMQLNRQSARQTQGPVPSASALSTTWAMLRIARMVAGARIGGSYLHTPFFDVHSGTPLAQRQVLSSAEYARLQQRVGQS</sequence>
<evidence type="ECO:0000313" key="2">
    <source>
        <dbReference type="Proteomes" id="UP001500279"/>
    </source>
</evidence>
<dbReference type="Proteomes" id="UP001500279">
    <property type="component" value="Unassembled WGS sequence"/>
</dbReference>
<evidence type="ECO:0000313" key="1">
    <source>
        <dbReference type="EMBL" id="GAA0741326.1"/>
    </source>
</evidence>
<protein>
    <recommendedName>
        <fullName evidence="3">CENP-V/GFA domain-containing protein</fullName>
    </recommendedName>
</protein>
<dbReference type="EMBL" id="BAAAEW010000003">
    <property type="protein sequence ID" value="GAA0741326.1"/>
    <property type="molecule type" value="Genomic_DNA"/>
</dbReference>
<comment type="caution">
    <text evidence="1">The sequence shown here is derived from an EMBL/GenBank/DDBJ whole genome shotgun (WGS) entry which is preliminary data.</text>
</comment>
<gene>
    <name evidence="1" type="ORF">GCM10009107_03790</name>
</gene>
<keyword evidence="2" id="KW-1185">Reference proteome</keyword>
<name>A0ABP3URY2_9BURK</name>
<dbReference type="Pfam" id="PF19648">
    <property type="entry name" value="DUF6151"/>
    <property type="match status" value="1"/>
</dbReference>
<dbReference type="InterPro" id="IPR046149">
    <property type="entry name" value="DUF6151"/>
</dbReference>